<dbReference type="Gene3D" id="3.40.50.10070">
    <property type="entry name" value="TolB, N-terminal domain"/>
    <property type="match status" value="1"/>
</dbReference>
<gene>
    <name evidence="3" type="ORF">FPE01S_01_02780</name>
</gene>
<dbReference type="GO" id="GO:0004016">
    <property type="term" value="F:adenylate cyclase activity"/>
    <property type="evidence" value="ECO:0007669"/>
    <property type="project" value="UniProtKB-ARBA"/>
</dbReference>
<dbReference type="InterPro" id="IPR019734">
    <property type="entry name" value="TPR_rpt"/>
</dbReference>
<feature type="domain" description="Guanylate cyclase" evidence="2">
    <location>
        <begin position="13"/>
        <end position="120"/>
    </location>
</feature>
<dbReference type="EMBL" id="BBWV01000001">
    <property type="protein sequence ID" value="GAO41266.1"/>
    <property type="molecule type" value="Genomic_DNA"/>
</dbReference>
<evidence type="ECO:0000313" key="4">
    <source>
        <dbReference type="Proteomes" id="UP000033121"/>
    </source>
</evidence>
<evidence type="ECO:0000313" key="3">
    <source>
        <dbReference type="EMBL" id="GAO41266.1"/>
    </source>
</evidence>
<dbReference type="GO" id="GO:0006171">
    <property type="term" value="P:cAMP biosynthetic process"/>
    <property type="evidence" value="ECO:0007669"/>
    <property type="project" value="TreeGrafter"/>
</dbReference>
<protein>
    <submittedName>
        <fullName evidence="3">Putative adenylate cyclase</fullName>
    </submittedName>
</protein>
<evidence type="ECO:0000259" key="2">
    <source>
        <dbReference type="PROSITE" id="PS50125"/>
    </source>
</evidence>
<dbReference type="Pfam" id="PF13432">
    <property type="entry name" value="TPR_16"/>
    <property type="match status" value="1"/>
</dbReference>
<dbReference type="PROSITE" id="PS50125">
    <property type="entry name" value="GUANYLATE_CYCLASE_2"/>
    <property type="match status" value="1"/>
</dbReference>
<dbReference type="SUPFAM" id="SSF55073">
    <property type="entry name" value="Nucleotide cyclase"/>
    <property type="match status" value="1"/>
</dbReference>
<dbReference type="InterPro" id="IPR001054">
    <property type="entry name" value="A/G_cyclase"/>
</dbReference>
<dbReference type="PANTHER" id="PTHR43081">
    <property type="entry name" value="ADENYLATE CYCLASE, TERMINAL-DIFFERENTIATION SPECIFIC-RELATED"/>
    <property type="match status" value="1"/>
</dbReference>
<dbReference type="Proteomes" id="UP000033121">
    <property type="component" value="Unassembled WGS sequence"/>
</dbReference>
<dbReference type="STRING" id="1220578.FPE01S_01_02780"/>
<dbReference type="InterPro" id="IPR029787">
    <property type="entry name" value="Nucleotide_cyclase"/>
</dbReference>
<organism evidence="3 4">
    <name type="scientific">Flavihumibacter petaseus NBRC 106054</name>
    <dbReference type="NCBI Taxonomy" id="1220578"/>
    <lineage>
        <taxon>Bacteria</taxon>
        <taxon>Pseudomonadati</taxon>
        <taxon>Bacteroidota</taxon>
        <taxon>Chitinophagia</taxon>
        <taxon>Chitinophagales</taxon>
        <taxon>Chitinophagaceae</taxon>
        <taxon>Flavihumibacter</taxon>
    </lineage>
</organism>
<feature type="repeat" description="TPR" evidence="1">
    <location>
        <begin position="480"/>
        <end position="513"/>
    </location>
</feature>
<dbReference type="InterPro" id="IPR050697">
    <property type="entry name" value="Adenylyl/Guanylyl_Cyclase_3/4"/>
</dbReference>
<dbReference type="PROSITE" id="PS50005">
    <property type="entry name" value="TPR"/>
    <property type="match status" value="1"/>
</dbReference>
<name>A0A0E9MV05_9BACT</name>
<dbReference type="SMART" id="SM00028">
    <property type="entry name" value="TPR"/>
    <property type="match status" value="5"/>
</dbReference>
<keyword evidence="4" id="KW-1185">Reference proteome</keyword>
<dbReference type="Pfam" id="PF00211">
    <property type="entry name" value="Guanylate_cyc"/>
    <property type="match status" value="1"/>
</dbReference>
<dbReference type="InterPro" id="IPR011990">
    <property type="entry name" value="TPR-like_helical_dom_sf"/>
</dbReference>
<dbReference type="GO" id="GO:0035556">
    <property type="term" value="P:intracellular signal transduction"/>
    <property type="evidence" value="ECO:0007669"/>
    <property type="project" value="InterPro"/>
</dbReference>
<dbReference type="AlphaFoldDB" id="A0A0E9MV05"/>
<keyword evidence="1" id="KW-0802">TPR repeat</keyword>
<dbReference type="Gene3D" id="1.25.40.10">
    <property type="entry name" value="Tetratricopeptide repeat domain"/>
    <property type="match status" value="1"/>
</dbReference>
<dbReference type="SUPFAM" id="SSF48452">
    <property type="entry name" value="TPR-like"/>
    <property type="match status" value="1"/>
</dbReference>
<dbReference type="PANTHER" id="PTHR43081:SF19">
    <property type="entry name" value="PH-SENSITIVE ADENYLATE CYCLASE RV1264"/>
    <property type="match status" value="1"/>
</dbReference>
<dbReference type="CDD" id="cd07302">
    <property type="entry name" value="CHD"/>
    <property type="match status" value="1"/>
</dbReference>
<comment type="caution">
    <text evidence="3">The sequence shown here is derived from an EMBL/GenBank/DDBJ whole genome shotgun (WGS) entry which is preliminary data.</text>
</comment>
<accession>A0A0E9MV05</accession>
<evidence type="ECO:0000256" key="1">
    <source>
        <dbReference type="PROSITE-ProRule" id="PRU00339"/>
    </source>
</evidence>
<proteinExistence type="predicted"/>
<dbReference type="Gene3D" id="3.30.70.1230">
    <property type="entry name" value="Nucleotide cyclase"/>
    <property type="match status" value="1"/>
</dbReference>
<reference evidence="3 4" key="1">
    <citation type="submission" date="2015-04" db="EMBL/GenBank/DDBJ databases">
        <title>Whole genome shotgun sequence of Flavihumibacter petaseus NBRC 106054.</title>
        <authorList>
            <person name="Miyazawa S."/>
            <person name="Hosoyama A."/>
            <person name="Hashimoto M."/>
            <person name="Noguchi M."/>
            <person name="Tsuchikane K."/>
            <person name="Ohji S."/>
            <person name="Yamazoe A."/>
            <person name="Ichikawa N."/>
            <person name="Kimura A."/>
            <person name="Fujita N."/>
        </authorList>
    </citation>
    <scope>NUCLEOTIDE SEQUENCE [LARGE SCALE GENOMIC DNA]</scope>
    <source>
        <strain evidence="3 4">NBRC 106054</strain>
    </source>
</reference>
<sequence length="650" mass="73128">MVIYSSIMRKLAAILFADMTGYTQLVQENEGLARDKRKKLKEVMEVKVRDFHGEVLQYYGDGCLVIFPSATESVLCAIEIQQQLRKEPEVPVRIGIHTGDVSIEDDAIYGEGVNLASRIETLAVPGGIFISEKVYDEIHNKGNIRTMALGYFELKHVKEPVRIYAVVNDGIAVPGRDAMKGKIAPPRNRLAVLPFVNMSADPENEYFSDGITEELLNALTRVKGLQVTSRTSAFAFKGRNHDIRDIALQLNVDKVLEGSVRKSGNKVRITAQLINAADGYHIWSENYDRNLTDIFEVQDEISGIIANRLRENLDVSPKEGTHRAPVQNLTAYTFYLKGLHFWNRLTPPDIRKSIDYFQEAILMDPGYAQAHAMVAAAHSYLGATGQMQPEKAFRIVHEYADKAIALNGEIAEGYCAKAAAYLLHDWNWKKAKEFLDKSLSLNPIYGEAFELLAYYYICVDNKQAAVNVMEEAISHDPLSISVLQSLGNMYLMAERYTEAMEQAEKLLEISPQLRIAIELKGWALGMQGDWLAALEQFTRYQQLTHHPLKGMMGLGYAHARLGNHKEALECIRKMELRAREEPDTVLDADLAAVWFGLGDNDKAFHHLNLCVDKKLGPINYILQYPAYLPIRTDPRYEALMGRMPAIETAG</sequence>